<keyword evidence="3" id="KW-1185">Reference proteome</keyword>
<feature type="compositionally biased region" description="Basic residues" evidence="1">
    <location>
        <begin position="19"/>
        <end position="30"/>
    </location>
</feature>
<name>J3M167_ORYBR</name>
<protein>
    <submittedName>
        <fullName evidence="2">Uncharacterized protein</fullName>
    </submittedName>
</protein>
<feature type="compositionally biased region" description="Basic and acidic residues" evidence="1">
    <location>
        <begin position="7"/>
        <end position="18"/>
    </location>
</feature>
<organism evidence="2">
    <name type="scientific">Oryza brachyantha</name>
    <name type="common">malo sina</name>
    <dbReference type="NCBI Taxonomy" id="4533"/>
    <lineage>
        <taxon>Eukaryota</taxon>
        <taxon>Viridiplantae</taxon>
        <taxon>Streptophyta</taxon>
        <taxon>Embryophyta</taxon>
        <taxon>Tracheophyta</taxon>
        <taxon>Spermatophyta</taxon>
        <taxon>Magnoliopsida</taxon>
        <taxon>Liliopsida</taxon>
        <taxon>Poales</taxon>
        <taxon>Poaceae</taxon>
        <taxon>BOP clade</taxon>
        <taxon>Oryzoideae</taxon>
        <taxon>Oryzeae</taxon>
        <taxon>Oryzinae</taxon>
        <taxon>Oryza</taxon>
    </lineage>
</organism>
<evidence type="ECO:0000256" key="1">
    <source>
        <dbReference type="SAM" id="MobiDB-lite"/>
    </source>
</evidence>
<dbReference type="EnsemblPlants" id="OB04G31420.1">
    <property type="protein sequence ID" value="OB04G31420.1"/>
    <property type="gene ID" value="OB04G31420"/>
</dbReference>
<accession>J3M167</accession>
<dbReference type="Gramene" id="OB04G31420.1">
    <property type="protein sequence ID" value="OB04G31420.1"/>
    <property type="gene ID" value="OB04G31420"/>
</dbReference>
<dbReference type="Proteomes" id="UP000006038">
    <property type="component" value="Chromosome 4"/>
</dbReference>
<dbReference type="HOGENOM" id="CLU_2363086_0_0_1"/>
<proteinExistence type="predicted"/>
<reference evidence="2" key="1">
    <citation type="journal article" date="2013" name="Nat. Commun.">
        <title>Whole-genome sequencing of Oryza brachyantha reveals mechanisms underlying Oryza genome evolution.</title>
        <authorList>
            <person name="Chen J."/>
            <person name="Huang Q."/>
            <person name="Gao D."/>
            <person name="Wang J."/>
            <person name="Lang Y."/>
            <person name="Liu T."/>
            <person name="Li B."/>
            <person name="Bai Z."/>
            <person name="Luis Goicoechea J."/>
            <person name="Liang C."/>
            <person name="Chen C."/>
            <person name="Zhang W."/>
            <person name="Sun S."/>
            <person name="Liao Y."/>
            <person name="Zhang X."/>
            <person name="Yang L."/>
            <person name="Song C."/>
            <person name="Wang M."/>
            <person name="Shi J."/>
            <person name="Liu G."/>
            <person name="Liu J."/>
            <person name="Zhou H."/>
            <person name="Zhou W."/>
            <person name="Yu Q."/>
            <person name="An N."/>
            <person name="Chen Y."/>
            <person name="Cai Q."/>
            <person name="Wang B."/>
            <person name="Liu B."/>
            <person name="Min J."/>
            <person name="Huang Y."/>
            <person name="Wu H."/>
            <person name="Li Z."/>
            <person name="Zhang Y."/>
            <person name="Yin Y."/>
            <person name="Song W."/>
            <person name="Jiang J."/>
            <person name="Jackson S.A."/>
            <person name="Wing R.A."/>
            <person name="Wang J."/>
            <person name="Chen M."/>
        </authorList>
    </citation>
    <scope>NUCLEOTIDE SEQUENCE [LARGE SCALE GENOMIC DNA]</scope>
    <source>
        <strain evidence="2">cv. IRGC 101232</strain>
    </source>
</reference>
<reference evidence="2" key="2">
    <citation type="submission" date="2013-04" db="UniProtKB">
        <authorList>
            <consortium name="EnsemblPlants"/>
        </authorList>
    </citation>
    <scope>IDENTIFICATION</scope>
</reference>
<evidence type="ECO:0000313" key="2">
    <source>
        <dbReference type="EnsemblPlants" id="OB04G31420.1"/>
    </source>
</evidence>
<feature type="region of interest" description="Disordered" evidence="1">
    <location>
        <begin position="1"/>
        <end position="40"/>
    </location>
</feature>
<feature type="region of interest" description="Disordered" evidence="1">
    <location>
        <begin position="77"/>
        <end position="96"/>
    </location>
</feature>
<dbReference type="AlphaFoldDB" id="J3M167"/>
<sequence>MTPPETDGCRRWNEEARRRPARAPARRPPHRGGEVEEEEDVPWLRFSPAARARGGEARRGEVGRGEGRWSCVRACAGNREEEEREEGSEGGLEGGR</sequence>
<evidence type="ECO:0000313" key="3">
    <source>
        <dbReference type="Proteomes" id="UP000006038"/>
    </source>
</evidence>